<dbReference type="InterPro" id="IPR036179">
    <property type="entry name" value="Ig-like_dom_sf"/>
</dbReference>
<dbReference type="EnsemblMetazoa" id="AEPI006289-RA">
    <property type="protein sequence ID" value="AEPI006289-PA"/>
    <property type="gene ID" value="AEPI006289"/>
</dbReference>
<feature type="compositionally biased region" description="Basic and acidic residues" evidence="5">
    <location>
        <begin position="783"/>
        <end position="798"/>
    </location>
</feature>
<dbReference type="GO" id="GO:0045989">
    <property type="term" value="P:positive regulation of striated muscle contraction"/>
    <property type="evidence" value="ECO:0007669"/>
    <property type="project" value="UniProtKB-ARBA"/>
</dbReference>
<dbReference type="GO" id="GO:0005737">
    <property type="term" value="C:cytoplasm"/>
    <property type="evidence" value="ECO:0007669"/>
    <property type="project" value="UniProtKB-SubCell"/>
</dbReference>
<dbReference type="Pfam" id="PF07679">
    <property type="entry name" value="I-set"/>
    <property type="match status" value="7"/>
</dbReference>
<dbReference type="InterPro" id="IPR013098">
    <property type="entry name" value="Ig_I-set"/>
</dbReference>
<feature type="compositionally biased region" description="Basic and acidic residues" evidence="5">
    <location>
        <begin position="735"/>
        <end position="745"/>
    </location>
</feature>
<sequence>RRKQLRQVHGSAAVHLEQQQNLQKTQQFSSSTNTATETSQQQSDASYDSSTGTSEVDTEFIPQGDENLPWRRSRSLSREPTTPAVAPWRRASQDRRTSRDRSLSIDKREEIKPWTAEAVKLKKTAKEPKKIEKEKLETVQLKPTQIQKPQVKREQLEKVELKAVKREQQEISERHMEEMVQAIISEKEDLDHVDFNVQKLCHDEDVSILEIQQHADELIRKDSLKTEGVSWRRGQKKEQAQTGKEHFVQTDDSTMLKVDRNETMTELEQQKLALDQEDGVAWRRGKRPEPDRQPYAQVEDSAMLSVNQLEQQETKQQQPDLQPVPWRRGPKETTPKPVGITERADATILKIEQTEQELDSQPAEKPVAWRRGPKEKKATETAPEEPIEEEKPGTQLPPWMRERKPGPKRELPKQSEPEQVEQVMLKPTPRQKKELPKETLEEVSLKPVPKKPVVEEISPAELEEVEEKTVKIVKKKKPKTVPQQESLEKLEFTPTEVPEVEKVEMPENLEDVKPQEPEQEPEKPSWRRQQKPKPQEEVPEEKQWPTVLKPIPRPSKESEPEEVKEPTIKPKPIPELDDKPEPELELEKPIVPEEDTSIPPWRRGKKPVEKKLIPAPTEPEKVEQVMLKPTPRQKKELPKETLEEVSLKPVPKKPVVEEISPAELEEVEEKTVKIVKKKKPKTVPQQESLEKLEFTPTEVPEVEKIEMPEKLEDVKPQEPEQEPEKPSWRRQQKPKPQEEVPEEKQWPTGKRRPLPEQPKEEVVLKPIPRPSKESEPEEPIPELDDKPEPELELEKPIVPEEDTSIPPWRRGKKPVAKKVIPVPEPAVMETVTLKPTPKRAKELPQGSMEEVSLKPVLQASEIEDIPADTVSIAEVKDINPKKTKKPKRKEELVLLEKPTYPEIPAPEDVELEKTEHILEKIPKQPEVIAEQPAWRRTSKPKPVEPEEEEKKWPTGKRRPPVEEPMEEVVLKPIQKPTKEVEPELEQQITITPKLPEPVSEKETPETTSWRREKKEKPLGEDEEPKEWPKGKRRPIPETPKEEVVLKPIHKSSKEESPKPTEESTFVQPKPTEQEQEQPKPAPWSRGKKQLPKEDTPREEITLKPIPKRAEPEQTVQEEIVLKPVPAQQAVVEEKTPQHELQPVRDVHIEETVTKKTKRIKKQIIKPKFPESGIAEVEESMTFKEPEEPAQVAETIVDIVAEEVLDLIPDLAPLETAKKRKSRNKKHVVFKEELSTFAMEPEDEDQEDELEEEQVQEISRSSITLSRPVPESKPTPTPVEEVKMEEQTTEFRKEMEVRVKSNIVKKEKQRRVFIDDSQPLPELEIISQKRIQEVTDKVAEESIREDRQLLETTQQQIAETKIQERTVKISKPKVQPPNIVEKLQPQICEPDKPIQLRCRIEGVPFPTVQWYFNDTVLFANSEYIMNVVEDVATLEIATVQPYHVGIYTCEAKNVAGVAISKANIVVQEKSEHGEAPRFVVPLKIELNEQKTVATVTCKVAGIPIPKVRWLRDEVEIIEEEEEEIETYYEESTGHVRLTVKHPKQNVPVVFTVVAENKFGKAVGKANVYIQSVVLERVKPSAVAPQIVQPLEAQVVRTGRTLVFECRYTGQPKPTVKWFRNSKEIVEEEEEVIITTEEYYSRLEIRRVTRQRGGKYEITVTNEAGQAKSSASVAISDATDMDEAKAPRFIEPLMPKLIAEAEVCILEASVESYPTSTFQWFKEGTAMKSTNEQRIVTKENRSILIIESFSRRDTGAYTCRAENVAGSVTSTATVQMLDTIETEEVTEYISPRFLETIKPTRVMDGERLTLECQVVAMPLPKVHWYHNSQLIQETKDKQVQQDSTGRCVLTISEVFPEDKGEYTCVATNKIGEAICRATVNVEPFEYVPDSEQFRSSEEDLLTDKSISTLEEYAEPIEYAPQIVKQLPTIIHSQERELTKLEVKVVAHPKPQIRWLKAGEEIIPSEEFQIENFDDGTSILIINDIYPDDSGEITFEAHNALGVAMTTTELVVEEIVGTKAYRKPEWVQHMEELKEALQASYSTPSYSVEIKDSRAMLGEKGFFECHFAGNPKPDILWYRNGKIIIANDRTKIRTSENTSTLTIYPVEVADFGFYKCKAMNEAGTTESIAKLIESIVPTLTDDEKAELDASRSPKRGSRAGIKNGKAIDKIELVVEETEEQRRERIEKRKKREEKRKQKESQLIEEIVKQEMEASLQEKIKFSSESTTTLTTSTTSEMTQDVKLTKDRATVKFKEHVETLVEEIVTTETVQEIERMVIHEKLDVSDVESVKNSIEVKEILTNLKASEFGPGEAPLRELATIAFMVKHGVTVSEITSFYQANHFPALQKPESQSAMVLLLEREGYANIVTEILTETDMDETQLAATAGFRAFMRMIEVNHASVEEIIAHFSPDDFVVQEWKTESAFEVR</sequence>
<dbReference type="CDD" id="cd00096">
    <property type="entry name" value="Ig"/>
    <property type="match status" value="2"/>
</dbReference>
<evidence type="ECO:0000256" key="3">
    <source>
        <dbReference type="ARBA" id="ARBA00022490"/>
    </source>
</evidence>
<dbReference type="PANTHER" id="PTHR19890:SF10">
    <property type="entry name" value="FIBROBLAST GROWTH FACTOR RECEPTOR-LIKE 1"/>
    <property type="match status" value="1"/>
</dbReference>
<organism evidence="7 8">
    <name type="scientific">Anopheles epiroticus</name>
    <dbReference type="NCBI Taxonomy" id="199890"/>
    <lineage>
        <taxon>Eukaryota</taxon>
        <taxon>Metazoa</taxon>
        <taxon>Ecdysozoa</taxon>
        <taxon>Arthropoda</taxon>
        <taxon>Hexapoda</taxon>
        <taxon>Insecta</taxon>
        <taxon>Pterygota</taxon>
        <taxon>Neoptera</taxon>
        <taxon>Endopterygota</taxon>
        <taxon>Diptera</taxon>
        <taxon>Nematocera</taxon>
        <taxon>Culicoidea</taxon>
        <taxon>Culicidae</taxon>
        <taxon>Anophelinae</taxon>
        <taxon>Anopheles</taxon>
    </lineage>
</organism>
<feature type="domain" description="Ig-like" evidence="6">
    <location>
        <begin position="1475"/>
        <end position="1569"/>
    </location>
</feature>
<dbReference type="PANTHER" id="PTHR19890">
    <property type="entry name" value="FIBROBLAST GROWTH FACTOR RECEPTOR"/>
    <property type="match status" value="1"/>
</dbReference>
<feature type="region of interest" description="Disordered" evidence="5">
    <location>
        <begin position="1"/>
        <end position="105"/>
    </location>
</feature>
<feature type="region of interest" description="Disordered" evidence="5">
    <location>
        <begin position="307"/>
        <end position="445"/>
    </location>
</feature>
<feature type="compositionally biased region" description="Basic and acidic residues" evidence="5">
    <location>
        <begin position="499"/>
        <end position="525"/>
    </location>
</feature>
<feature type="compositionally biased region" description="Basic and acidic residues" evidence="5">
    <location>
        <begin position="1090"/>
        <end position="1111"/>
    </location>
</feature>
<evidence type="ECO:0000256" key="1">
    <source>
        <dbReference type="ARBA" id="ARBA00004496"/>
    </source>
</evidence>
<feature type="region of interest" description="Disordered" evidence="5">
    <location>
        <begin position="473"/>
        <end position="647"/>
    </location>
</feature>
<dbReference type="Proteomes" id="UP000075885">
    <property type="component" value="Unassembled WGS sequence"/>
</dbReference>
<feature type="compositionally biased region" description="Basic and acidic residues" evidence="5">
    <location>
        <begin position="533"/>
        <end position="543"/>
    </location>
</feature>
<dbReference type="FunFam" id="2.60.40.10:FF:000425">
    <property type="entry name" value="Myosin light chain kinase"/>
    <property type="match status" value="1"/>
</dbReference>
<feature type="compositionally biased region" description="Low complexity" evidence="5">
    <location>
        <begin position="39"/>
        <end position="50"/>
    </location>
</feature>
<dbReference type="GO" id="GO:0060298">
    <property type="term" value="P:positive regulation of sarcomere organization"/>
    <property type="evidence" value="ECO:0007669"/>
    <property type="project" value="UniProtKB-ARBA"/>
</dbReference>
<feature type="region of interest" description="Disordered" evidence="5">
    <location>
        <begin position="920"/>
        <end position="1114"/>
    </location>
</feature>
<dbReference type="SUPFAM" id="SSF48726">
    <property type="entry name" value="Immunoglobulin"/>
    <property type="match status" value="7"/>
</dbReference>
<feature type="compositionally biased region" description="Basic and acidic residues" evidence="5">
    <location>
        <begin position="91"/>
        <end position="105"/>
    </location>
</feature>
<dbReference type="SMART" id="SM00408">
    <property type="entry name" value="IGc2"/>
    <property type="match status" value="6"/>
</dbReference>
<protein>
    <recommendedName>
        <fullName evidence="6">Ig-like domain-containing protein</fullName>
    </recommendedName>
</protein>
<evidence type="ECO:0000256" key="5">
    <source>
        <dbReference type="SAM" id="MobiDB-lite"/>
    </source>
</evidence>
<dbReference type="InterPro" id="IPR003598">
    <property type="entry name" value="Ig_sub2"/>
</dbReference>
<feature type="compositionally biased region" description="Basic and acidic residues" evidence="5">
    <location>
        <begin position="998"/>
        <end position="1044"/>
    </location>
</feature>
<feature type="region of interest" description="Disordered" evidence="5">
    <location>
        <begin position="674"/>
        <end position="813"/>
    </location>
</feature>
<feature type="region of interest" description="Disordered" evidence="5">
    <location>
        <begin position="1229"/>
        <end position="1286"/>
    </location>
</feature>
<dbReference type="PROSITE" id="PS50835">
    <property type="entry name" value="IG_LIKE"/>
    <property type="match status" value="6"/>
</dbReference>
<keyword evidence="4" id="KW-0393">Immunoglobulin domain</keyword>
<dbReference type="InterPro" id="IPR007110">
    <property type="entry name" value="Ig-like_dom"/>
</dbReference>
<feature type="region of interest" description="Disordered" evidence="5">
    <location>
        <begin position="833"/>
        <end position="852"/>
    </location>
</feature>
<dbReference type="InterPro" id="IPR013783">
    <property type="entry name" value="Ig-like_fold"/>
</dbReference>
<feature type="compositionally biased region" description="Basic and acidic residues" evidence="5">
    <location>
        <begin position="941"/>
        <end position="952"/>
    </location>
</feature>
<feature type="compositionally biased region" description="Basic and acidic residues" evidence="5">
    <location>
        <begin position="606"/>
        <end position="623"/>
    </location>
</feature>
<feature type="compositionally biased region" description="Low complexity" evidence="5">
    <location>
        <begin position="308"/>
        <end position="323"/>
    </location>
</feature>
<dbReference type="Gene3D" id="2.60.40.10">
    <property type="entry name" value="Immunoglobulins"/>
    <property type="match status" value="7"/>
</dbReference>
<feature type="compositionally biased region" description="Basic and acidic residues" evidence="5">
    <location>
        <begin position="1051"/>
        <end position="1061"/>
    </location>
</feature>
<feature type="compositionally biased region" description="Basic and acidic residues" evidence="5">
    <location>
        <begin position="753"/>
        <end position="763"/>
    </location>
</feature>
<dbReference type="GO" id="GO:0040017">
    <property type="term" value="P:positive regulation of locomotion"/>
    <property type="evidence" value="ECO:0007669"/>
    <property type="project" value="UniProtKB-ARBA"/>
</dbReference>
<dbReference type="FunFam" id="2.60.40.10:FF:000107">
    <property type="entry name" value="Myosin, light chain kinase a"/>
    <property type="match status" value="4"/>
</dbReference>
<evidence type="ECO:0000256" key="2">
    <source>
        <dbReference type="ARBA" id="ARBA00006692"/>
    </source>
</evidence>
<feature type="compositionally biased region" description="Basic and acidic residues" evidence="5">
    <location>
        <begin position="701"/>
        <end position="727"/>
    </location>
</feature>
<dbReference type="InterPro" id="IPR003599">
    <property type="entry name" value="Ig_sub"/>
</dbReference>
<feature type="domain" description="Ig-like" evidence="6">
    <location>
        <begin position="1789"/>
        <end position="1878"/>
    </location>
</feature>
<reference evidence="7" key="2">
    <citation type="submission" date="2020-05" db="UniProtKB">
        <authorList>
            <consortium name="EnsemblMetazoa"/>
        </authorList>
    </citation>
    <scope>IDENTIFICATION</scope>
    <source>
        <strain evidence="7">Epiroticus2</strain>
    </source>
</reference>
<feature type="compositionally biased region" description="Basic and acidic residues" evidence="5">
    <location>
        <begin position="400"/>
        <end position="416"/>
    </location>
</feature>
<feature type="region of interest" description="Disordered" evidence="5">
    <location>
        <begin position="2175"/>
        <end position="2196"/>
    </location>
</feature>
<evidence type="ECO:0000256" key="4">
    <source>
        <dbReference type="ARBA" id="ARBA00023319"/>
    </source>
</evidence>
<feature type="compositionally biased region" description="Acidic residues" evidence="5">
    <location>
        <begin position="1239"/>
        <end position="1254"/>
    </location>
</feature>
<comment type="subcellular location">
    <subcellularLocation>
        <location evidence="1">Cytoplasm</location>
    </subcellularLocation>
</comment>
<proteinExistence type="inferred from homology"/>
<keyword evidence="3" id="KW-0963">Cytoplasm</keyword>
<evidence type="ECO:0000313" key="8">
    <source>
        <dbReference type="Proteomes" id="UP000075885"/>
    </source>
</evidence>
<dbReference type="SMART" id="SM00409">
    <property type="entry name" value="IG"/>
    <property type="match status" value="6"/>
</dbReference>
<dbReference type="STRING" id="199890.A0A182PH80"/>
<evidence type="ECO:0000259" key="6">
    <source>
        <dbReference type="PROSITE" id="PS50835"/>
    </source>
</evidence>
<feature type="compositionally biased region" description="Low complexity" evidence="5">
    <location>
        <begin position="18"/>
        <end position="27"/>
    </location>
</feature>
<feature type="domain" description="Ig-like" evidence="6">
    <location>
        <begin position="1583"/>
        <end position="1773"/>
    </location>
</feature>
<comment type="similarity">
    <text evidence="2">Belongs to the protein kinase superfamily. CAMK Ser/Thr protein kinase family.</text>
</comment>
<feature type="domain" description="Ig-like" evidence="6">
    <location>
        <begin position="1918"/>
        <end position="2010"/>
    </location>
</feature>
<keyword evidence="8" id="KW-1185">Reference proteome</keyword>
<reference evidence="8" key="1">
    <citation type="submission" date="2013-03" db="EMBL/GenBank/DDBJ databases">
        <title>The Genome Sequence of Anopheles epiroticus epiroticus2.</title>
        <authorList>
            <consortium name="The Broad Institute Genomics Platform"/>
            <person name="Neafsey D.E."/>
            <person name="Howell P."/>
            <person name="Walker B."/>
            <person name="Young S.K."/>
            <person name="Zeng Q."/>
            <person name="Gargeya S."/>
            <person name="Fitzgerald M."/>
            <person name="Haas B."/>
            <person name="Abouelleil A."/>
            <person name="Allen A.W."/>
            <person name="Alvarado L."/>
            <person name="Arachchi H.M."/>
            <person name="Berlin A.M."/>
            <person name="Chapman S.B."/>
            <person name="Gainer-Dewar J."/>
            <person name="Goldberg J."/>
            <person name="Griggs A."/>
            <person name="Gujja S."/>
            <person name="Hansen M."/>
            <person name="Howarth C."/>
            <person name="Imamovic A."/>
            <person name="Ireland A."/>
            <person name="Larimer J."/>
            <person name="McCowan C."/>
            <person name="Murphy C."/>
            <person name="Pearson M."/>
            <person name="Poon T.W."/>
            <person name="Priest M."/>
            <person name="Roberts A."/>
            <person name="Saif S."/>
            <person name="Shea T."/>
            <person name="Sisk P."/>
            <person name="Sykes S."/>
            <person name="Wortman J."/>
            <person name="Nusbaum C."/>
            <person name="Birren B."/>
        </authorList>
    </citation>
    <scope>NUCLEOTIDE SEQUENCE [LARGE SCALE GENOMIC DNA]</scope>
    <source>
        <strain evidence="8">Epiroticus2</strain>
    </source>
</reference>
<feature type="compositionally biased region" description="Polar residues" evidence="5">
    <location>
        <begin position="28"/>
        <end position="38"/>
    </location>
</feature>
<feature type="domain" description="Ig-like" evidence="6">
    <location>
        <begin position="2041"/>
        <end position="2126"/>
    </location>
</feature>
<feature type="compositionally biased region" description="Basic and acidic residues" evidence="5">
    <location>
        <begin position="633"/>
        <end position="646"/>
    </location>
</feature>
<dbReference type="InterPro" id="IPR052615">
    <property type="entry name" value="FGFRL"/>
</dbReference>
<dbReference type="VEuPathDB" id="VectorBase:AEPI006289"/>
<accession>A0A182PH80</accession>
<dbReference type="FunFam" id="2.60.40.10:FF:000080">
    <property type="entry name" value="Myosin light chain kinase, smooth muscle"/>
    <property type="match status" value="1"/>
</dbReference>
<evidence type="ECO:0000313" key="7">
    <source>
        <dbReference type="EnsemblMetazoa" id="AEPI006289-PA"/>
    </source>
</evidence>
<name>A0A182PH80_9DIPT</name>
<feature type="compositionally biased region" description="Basic and acidic residues" evidence="5">
    <location>
        <begin position="554"/>
        <end position="591"/>
    </location>
</feature>
<feature type="domain" description="Ig-like" evidence="6">
    <location>
        <begin position="1376"/>
        <end position="1464"/>
    </location>
</feature>
<feature type="compositionally biased region" description="Basic and acidic residues" evidence="5">
    <location>
        <begin position="431"/>
        <end position="444"/>
    </location>
</feature>